<gene>
    <name evidence="2" type="ORF">MVEN_01524900</name>
</gene>
<comment type="caution">
    <text evidence="2">The sequence shown here is derived from an EMBL/GenBank/DDBJ whole genome shotgun (WGS) entry which is preliminary data.</text>
</comment>
<evidence type="ECO:0000313" key="2">
    <source>
        <dbReference type="EMBL" id="KAF7347678.1"/>
    </source>
</evidence>
<feature type="region of interest" description="Disordered" evidence="1">
    <location>
        <begin position="73"/>
        <end position="94"/>
    </location>
</feature>
<evidence type="ECO:0000313" key="3">
    <source>
        <dbReference type="Proteomes" id="UP000620124"/>
    </source>
</evidence>
<dbReference type="EMBL" id="JACAZI010000012">
    <property type="protein sequence ID" value="KAF7347678.1"/>
    <property type="molecule type" value="Genomic_DNA"/>
</dbReference>
<evidence type="ECO:0000256" key="1">
    <source>
        <dbReference type="SAM" id="MobiDB-lite"/>
    </source>
</evidence>
<dbReference type="Proteomes" id="UP000620124">
    <property type="component" value="Unassembled WGS sequence"/>
</dbReference>
<sequence>MGWAALLREEFSRKRVHLIDAATRYYNSNHKHPLPRNIQEKFAQMEAFARNMYAARVIPSALSAAVKDLTPELQEKPRRQRLPKAAGPKGRKPGYLSIAPGIRRFFSHFRTLRVDLQTFEVSSFNFFCRLPLTIFAGLMLSFFPPLLPLATPLPTAASADYLTQMLLVPNGLAPTALHLTQLPLLLLSLEPPETLTNWFSSEPVGDTNLFDPGQLLDIKFFDPSEFNFLAEEALASEQPVIQATLPATSDTETVSFDVPADIEHLFNFEKFPDCFAQSPPAHLDQPIVSYDLFPGPVVYEPPSFIEPFTGSYDSGYLTQQSVIESLGFEPVVSYDAPHVYSAFPDGKASGLLIDGLLEQQHKIQNESALYQPII</sequence>
<proteinExistence type="predicted"/>
<organism evidence="2 3">
    <name type="scientific">Mycena venus</name>
    <dbReference type="NCBI Taxonomy" id="2733690"/>
    <lineage>
        <taxon>Eukaryota</taxon>
        <taxon>Fungi</taxon>
        <taxon>Dikarya</taxon>
        <taxon>Basidiomycota</taxon>
        <taxon>Agaricomycotina</taxon>
        <taxon>Agaricomycetes</taxon>
        <taxon>Agaricomycetidae</taxon>
        <taxon>Agaricales</taxon>
        <taxon>Marasmiineae</taxon>
        <taxon>Mycenaceae</taxon>
        <taxon>Mycena</taxon>
    </lineage>
</organism>
<keyword evidence="3" id="KW-1185">Reference proteome</keyword>
<accession>A0A8H6XUA7</accession>
<name>A0A8H6XUA7_9AGAR</name>
<reference evidence="2" key="1">
    <citation type="submission" date="2020-05" db="EMBL/GenBank/DDBJ databases">
        <title>Mycena genomes resolve the evolution of fungal bioluminescence.</title>
        <authorList>
            <person name="Tsai I.J."/>
        </authorList>
    </citation>
    <scope>NUCLEOTIDE SEQUENCE</scope>
    <source>
        <strain evidence="2">CCC161011</strain>
    </source>
</reference>
<dbReference type="AlphaFoldDB" id="A0A8H6XUA7"/>
<protein>
    <submittedName>
        <fullName evidence="2">Uncharacterized protein</fullName>
    </submittedName>
</protein>